<dbReference type="Proteomes" id="UP001153678">
    <property type="component" value="Unassembled WGS sequence"/>
</dbReference>
<keyword evidence="2" id="KW-1185">Reference proteome</keyword>
<gene>
    <name evidence="1" type="ORF">FWILDA_LOCUS18567</name>
</gene>
<proteinExistence type="predicted"/>
<protein>
    <submittedName>
        <fullName evidence="1">11550_t:CDS:1</fullName>
    </submittedName>
</protein>
<accession>A0A9W4TAV4</accession>
<sequence length="49" mass="5084">IFNTLAGSKAIQNGLWVSSAGSKVQDLWISSAGSKVQGFWVSSAGSKVQ</sequence>
<comment type="caution">
    <text evidence="1">The sequence shown here is derived from an EMBL/GenBank/DDBJ whole genome shotgun (WGS) entry which is preliminary data.</text>
</comment>
<feature type="non-terminal residue" evidence="1">
    <location>
        <position position="1"/>
    </location>
</feature>
<name>A0A9W4TAV4_9GLOM</name>
<evidence type="ECO:0000313" key="2">
    <source>
        <dbReference type="Proteomes" id="UP001153678"/>
    </source>
</evidence>
<dbReference type="AlphaFoldDB" id="A0A9W4TAV4"/>
<dbReference type="EMBL" id="CAMKVN010018635">
    <property type="protein sequence ID" value="CAI2198428.1"/>
    <property type="molecule type" value="Genomic_DNA"/>
</dbReference>
<reference evidence="1" key="1">
    <citation type="submission" date="2022-08" db="EMBL/GenBank/DDBJ databases">
        <authorList>
            <person name="Kallberg Y."/>
            <person name="Tangrot J."/>
            <person name="Rosling A."/>
        </authorList>
    </citation>
    <scope>NUCLEOTIDE SEQUENCE</scope>
    <source>
        <strain evidence="1">Wild A</strain>
    </source>
</reference>
<feature type="non-terminal residue" evidence="1">
    <location>
        <position position="49"/>
    </location>
</feature>
<organism evidence="1 2">
    <name type="scientific">Funneliformis geosporum</name>
    <dbReference type="NCBI Taxonomy" id="1117311"/>
    <lineage>
        <taxon>Eukaryota</taxon>
        <taxon>Fungi</taxon>
        <taxon>Fungi incertae sedis</taxon>
        <taxon>Mucoromycota</taxon>
        <taxon>Glomeromycotina</taxon>
        <taxon>Glomeromycetes</taxon>
        <taxon>Glomerales</taxon>
        <taxon>Glomeraceae</taxon>
        <taxon>Funneliformis</taxon>
    </lineage>
</organism>
<evidence type="ECO:0000313" key="1">
    <source>
        <dbReference type="EMBL" id="CAI2198428.1"/>
    </source>
</evidence>